<evidence type="ECO:0000256" key="7">
    <source>
        <dbReference type="ARBA" id="ARBA00023172"/>
    </source>
</evidence>
<comment type="caution">
    <text evidence="11">The sequence shown here is derived from an EMBL/GenBank/DDBJ whole genome shotgun (WGS) entry which is preliminary data.</text>
</comment>
<dbReference type="Pfam" id="PF26169">
    <property type="entry name" value="HHH_XRCC3_RpoA"/>
    <property type="match status" value="1"/>
</dbReference>
<evidence type="ECO:0000256" key="1">
    <source>
        <dbReference type="ARBA" id="ARBA00004123"/>
    </source>
</evidence>
<dbReference type="InterPro" id="IPR020588">
    <property type="entry name" value="RecA_ATP-bd"/>
</dbReference>
<reference evidence="11 12" key="1">
    <citation type="journal article" date="2024" name="Proc. Natl. Acad. Sci. U.S.A.">
        <title>The genetic regulatory architecture and epigenomic basis for age-related changes in rattlesnake venom.</title>
        <authorList>
            <person name="Hogan M.P."/>
            <person name="Holding M.L."/>
            <person name="Nystrom G.S."/>
            <person name="Colston T.J."/>
            <person name="Bartlett D.A."/>
            <person name="Mason A.J."/>
            <person name="Ellsworth S.A."/>
            <person name="Rautsaw R.M."/>
            <person name="Lawrence K.C."/>
            <person name="Strickland J.L."/>
            <person name="He B."/>
            <person name="Fraser P."/>
            <person name="Margres M.J."/>
            <person name="Gilbert D.M."/>
            <person name="Gibbs H.L."/>
            <person name="Parkinson C.L."/>
            <person name="Rokyta D.R."/>
        </authorList>
    </citation>
    <scope>NUCLEOTIDE SEQUENCE [LARGE SCALE GENOMIC DNA]</scope>
    <source>
        <strain evidence="11">DRR0105</strain>
    </source>
</reference>
<dbReference type="PANTHER" id="PTHR46487">
    <property type="entry name" value="DNA REPAIR PROTEIN XRCC3"/>
    <property type="match status" value="1"/>
</dbReference>
<evidence type="ECO:0000256" key="5">
    <source>
        <dbReference type="ARBA" id="ARBA00022840"/>
    </source>
</evidence>
<keyword evidence="3" id="KW-0547">Nucleotide-binding</keyword>
<dbReference type="PROSITE" id="PS50162">
    <property type="entry name" value="RECA_2"/>
    <property type="match status" value="1"/>
</dbReference>
<dbReference type="Gene3D" id="3.40.50.300">
    <property type="entry name" value="P-loop containing nucleotide triphosphate hydrolases"/>
    <property type="match status" value="1"/>
</dbReference>
<dbReference type="AlphaFoldDB" id="A0AAW1C526"/>
<dbReference type="GO" id="GO:0071140">
    <property type="term" value="P:resolution of mitotic recombination intermediates"/>
    <property type="evidence" value="ECO:0007669"/>
    <property type="project" value="TreeGrafter"/>
</dbReference>
<evidence type="ECO:0000256" key="9">
    <source>
        <dbReference type="ARBA" id="ARBA00023242"/>
    </source>
</evidence>
<dbReference type="CDD" id="cd19491">
    <property type="entry name" value="XRCC3"/>
    <property type="match status" value="1"/>
</dbReference>
<keyword evidence="5" id="KW-0067">ATP-binding</keyword>
<evidence type="ECO:0000256" key="2">
    <source>
        <dbReference type="ARBA" id="ARBA00007095"/>
    </source>
</evidence>
<dbReference type="Pfam" id="PF08423">
    <property type="entry name" value="Rad51"/>
    <property type="match status" value="1"/>
</dbReference>
<keyword evidence="4" id="KW-0227">DNA damage</keyword>
<gene>
    <name evidence="11" type="ORF">NXF25_000580</name>
</gene>
<dbReference type="GO" id="GO:0090656">
    <property type="term" value="P:t-circle formation"/>
    <property type="evidence" value="ECO:0007669"/>
    <property type="project" value="TreeGrafter"/>
</dbReference>
<evidence type="ECO:0000256" key="4">
    <source>
        <dbReference type="ARBA" id="ARBA00022763"/>
    </source>
</evidence>
<protein>
    <submittedName>
        <fullName evidence="11">DNA repair protein XRCC3</fullName>
    </submittedName>
</protein>
<keyword evidence="6" id="KW-0238">DNA-binding</keyword>
<dbReference type="EMBL" id="JAOTOJ010000001">
    <property type="protein sequence ID" value="KAK9409405.1"/>
    <property type="molecule type" value="Genomic_DNA"/>
</dbReference>
<dbReference type="InterPro" id="IPR013632">
    <property type="entry name" value="Rad51_C"/>
</dbReference>
<proteinExistence type="inferred from homology"/>
<comment type="similarity">
    <text evidence="2">Belongs to the RecA family. RAD51 subfamily.</text>
</comment>
<dbReference type="GO" id="GO:0000400">
    <property type="term" value="F:four-way junction DNA binding"/>
    <property type="evidence" value="ECO:0007669"/>
    <property type="project" value="TreeGrafter"/>
</dbReference>
<evidence type="ECO:0000256" key="3">
    <source>
        <dbReference type="ARBA" id="ARBA00022741"/>
    </source>
</evidence>
<dbReference type="GO" id="GO:0033065">
    <property type="term" value="C:Rad51C-XRCC3 complex"/>
    <property type="evidence" value="ECO:0007669"/>
    <property type="project" value="TreeGrafter"/>
</dbReference>
<organism evidence="11 12">
    <name type="scientific">Crotalus adamanteus</name>
    <name type="common">Eastern diamondback rattlesnake</name>
    <dbReference type="NCBI Taxonomy" id="8729"/>
    <lineage>
        <taxon>Eukaryota</taxon>
        <taxon>Metazoa</taxon>
        <taxon>Chordata</taxon>
        <taxon>Craniata</taxon>
        <taxon>Vertebrata</taxon>
        <taxon>Euteleostomi</taxon>
        <taxon>Lepidosauria</taxon>
        <taxon>Squamata</taxon>
        <taxon>Bifurcata</taxon>
        <taxon>Unidentata</taxon>
        <taxon>Episquamata</taxon>
        <taxon>Toxicofera</taxon>
        <taxon>Serpentes</taxon>
        <taxon>Colubroidea</taxon>
        <taxon>Viperidae</taxon>
        <taxon>Crotalinae</taxon>
        <taxon>Crotalus</taxon>
    </lineage>
</organism>
<keyword evidence="7" id="KW-0233">DNA recombination</keyword>
<evidence type="ECO:0000313" key="11">
    <source>
        <dbReference type="EMBL" id="KAK9409405.1"/>
    </source>
</evidence>
<dbReference type="InterPro" id="IPR047348">
    <property type="entry name" value="XRCC3-like_C"/>
</dbReference>
<dbReference type="InterPro" id="IPR058766">
    <property type="entry name" value="HHH_XRCC3_RAD51B"/>
</dbReference>
<evidence type="ECO:0000259" key="10">
    <source>
        <dbReference type="PROSITE" id="PS50162"/>
    </source>
</evidence>
<dbReference type="SUPFAM" id="SSF52540">
    <property type="entry name" value="P-loop containing nucleoside triphosphate hydrolases"/>
    <property type="match status" value="1"/>
</dbReference>
<keyword evidence="8" id="KW-0234">DNA repair</keyword>
<accession>A0AAW1C526</accession>
<dbReference type="GO" id="GO:0045003">
    <property type="term" value="P:double-strand break repair via synthesis-dependent strand annealing"/>
    <property type="evidence" value="ECO:0007669"/>
    <property type="project" value="TreeGrafter"/>
</dbReference>
<dbReference type="InterPro" id="IPR027417">
    <property type="entry name" value="P-loop_NTPase"/>
</dbReference>
<dbReference type="Proteomes" id="UP001474421">
    <property type="component" value="Unassembled WGS sequence"/>
</dbReference>
<dbReference type="PANTHER" id="PTHR46487:SF1">
    <property type="entry name" value="DNA REPAIR PROTEIN XRCC3"/>
    <property type="match status" value="1"/>
</dbReference>
<dbReference type="SUPFAM" id="SSF47789">
    <property type="entry name" value="C-terminal domain of RNA polymerase alpha subunit"/>
    <property type="match status" value="1"/>
</dbReference>
<keyword evidence="9" id="KW-0539">Nucleus</keyword>
<evidence type="ECO:0000313" key="12">
    <source>
        <dbReference type="Proteomes" id="UP001474421"/>
    </source>
</evidence>
<sequence>MGSFIEEMDWDKFDMNPRVIAAIKKANITSIKDIFHLSGSDLQRLTKLSKTDVQYLLRTISSTLRKNSVFTALQLFQNKAPSSSQRQKLSLGCPVLDGLLQGGIPRTGITEIAGESSAGKTQIALQLCLSVQYPYTYGGLESGAVYICTEDVFPNKRLQQLIEQLPILRSDVPSEVMQKIKFGNRIFVEHAADLDTFHECITKRLSLLLSRGMVRLVIIDSIAALFRCEFSATDSLLKAKYLQRFGAKLHRLSCRFQTPIVCINQVTDAMNEKEDAVWNTQSCSARTVVPALGITWSNQLLMRLMVCRTVNQAPTSGETLYSRRNQYCQCSKNTDMLRLECVFRTAPLISSDHQKKDSPSLAVRLLAAVVTGCDPELS</sequence>
<name>A0AAW1C526_CROAD</name>
<keyword evidence="12" id="KW-1185">Reference proteome</keyword>
<dbReference type="GO" id="GO:0005524">
    <property type="term" value="F:ATP binding"/>
    <property type="evidence" value="ECO:0007669"/>
    <property type="project" value="UniProtKB-KW"/>
</dbReference>
<evidence type="ECO:0000256" key="8">
    <source>
        <dbReference type="ARBA" id="ARBA00023204"/>
    </source>
</evidence>
<feature type="domain" description="RecA family profile 1" evidence="10">
    <location>
        <begin position="85"/>
        <end position="266"/>
    </location>
</feature>
<dbReference type="GO" id="GO:0000722">
    <property type="term" value="P:telomere maintenance via recombination"/>
    <property type="evidence" value="ECO:0007669"/>
    <property type="project" value="TreeGrafter"/>
</dbReference>
<comment type="subcellular location">
    <subcellularLocation>
        <location evidence="1">Nucleus</location>
    </subcellularLocation>
</comment>
<evidence type="ECO:0000256" key="6">
    <source>
        <dbReference type="ARBA" id="ARBA00023125"/>
    </source>
</evidence>
<dbReference type="GO" id="GO:0005657">
    <property type="term" value="C:replication fork"/>
    <property type="evidence" value="ECO:0007669"/>
    <property type="project" value="TreeGrafter"/>
</dbReference>
<dbReference type="GO" id="GO:0140664">
    <property type="term" value="F:ATP-dependent DNA damage sensor activity"/>
    <property type="evidence" value="ECO:0007669"/>
    <property type="project" value="InterPro"/>
</dbReference>